<keyword evidence="1" id="KW-0808">Transferase</keyword>
<dbReference type="GO" id="GO:0016757">
    <property type="term" value="F:glycosyltransferase activity"/>
    <property type="evidence" value="ECO:0007669"/>
    <property type="project" value="InterPro"/>
</dbReference>
<dbReference type="CDD" id="cd03809">
    <property type="entry name" value="GT4_MtfB-like"/>
    <property type="match status" value="1"/>
</dbReference>
<dbReference type="Pfam" id="PF13439">
    <property type="entry name" value="Glyco_transf_4"/>
    <property type="match status" value="1"/>
</dbReference>
<dbReference type="InterPro" id="IPR001296">
    <property type="entry name" value="Glyco_trans_1"/>
</dbReference>
<organism evidence="4">
    <name type="scientific">hydrothermal vent metagenome</name>
    <dbReference type="NCBI Taxonomy" id="652676"/>
    <lineage>
        <taxon>unclassified sequences</taxon>
        <taxon>metagenomes</taxon>
        <taxon>ecological metagenomes</taxon>
    </lineage>
</organism>
<evidence type="ECO:0000256" key="1">
    <source>
        <dbReference type="ARBA" id="ARBA00022679"/>
    </source>
</evidence>
<evidence type="ECO:0000313" key="4">
    <source>
        <dbReference type="EMBL" id="VAX18154.1"/>
    </source>
</evidence>
<accession>A0A3B1C2A7</accession>
<evidence type="ECO:0008006" key="5">
    <source>
        <dbReference type="Google" id="ProtNLM"/>
    </source>
</evidence>
<protein>
    <recommendedName>
        <fullName evidence="5">Glycosyl transferase, group 1</fullName>
    </recommendedName>
</protein>
<feature type="domain" description="Glycosyl transferase family 1" evidence="2">
    <location>
        <begin position="189"/>
        <end position="353"/>
    </location>
</feature>
<dbReference type="GO" id="GO:0009103">
    <property type="term" value="P:lipopolysaccharide biosynthetic process"/>
    <property type="evidence" value="ECO:0007669"/>
    <property type="project" value="TreeGrafter"/>
</dbReference>
<proteinExistence type="predicted"/>
<dbReference type="FunFam" id="3.40.50.2000:FF:000119">
    <property type="entry name" value="Glycosyl transferase group 1"/>
    <property type="match status" value="1"/>
</dbReference>
<evidence type="ECO:0000259" key="3">
    <source>
        <dbReference type="Pfam" id="PF13439"/>
    </source>
</evidence>
<evidence type="ECO:0000259" key="2">
    <source>
        <dbReference type="Pfam" id="PF00534"/>
    </source>
</evidence>
<gene>
    <name evidence="4" type="ORF">MNBD_NITROSPINAE03-700</name>
</gene>
<dbReference type="SUPFAM" id="SSF53756">
    <property type="entry name" value="UDP-Glycosyltransferase/glycogen phosphorylase"/>
    <property type="match status" value="1"/>
</dbReference>
<dbReference type="PANTHER" id="PTHR46401:SF2">
    <property type="entry name" value="GLYCOSYLTRANSFERASE WBBK-RELATED"/>
    <property type="match status" value="1"/>
</dbReference>
<dbReference type="Pfam" id="PF00534">
    <property type="entry name" value="Glycos_transf_1"/>
    <property type="match status" value="1"/>
</dbReference>
<dbReference type="EMBL" id="UOGB01000101">
    <property type="protein sequence ID" value="VAX18154.1"/>
    <property type="molecule type" value="Genomic_DNA"/>
</dbReference>
<dbReference type="PANTHER" id="PTHR46401">
    <property type="entry name" value="GLYCOSYLTRANSFERASE WBBK-RELATED"/>
    <property type="match status" value="1"/>
</dbReference>
<reference evidence="4" key="1">
    <citation type="submission" date="2018-06" db="EMBL/GenBank/DDBJ databases">
        <authorList>
            <person name="Zhirakovskaya E."/>
        </authorList>
    </citation>
    <scope>NUCLEOTIDE SEQUENCE</scope>
</reference>
<dbReference type="AlphaFoldDB" id="A0A3B1C2A7"/>
<dbReference type="Gene3D" id="3.40.50.2000">
    <property type="entry name" value="Glycogen Phosphorylase B"/>
    <property type="match status" value="2"/>
</dbReference>
<sequence length="375" mass="42770">MKIGLDIRTINKPKSGVGYYVTNLIREFQSIDATNEYFMISNNHSYESEFRNLSNFTNFKTWISNENHIIGDLWESFYLPRLLLNKNVDVFHGPAFMIPLRSVGFRTVVTIHDVVAFTRTETVPKKYALYMRILLKQVVRKVDKIIAPSISTKNDLIKYLNTPEEKIHVVYNAVSPKYSPAAPGHDYGEIKRKFGIRNKYILFAGNLEPRKNLIRLMEAFNMALPKLSGEYQLVICGKRGWLYQDILRTYEKFNLNNEIILTNYVTEQDLINLYQSADIFAFPTLYEGFGFPPLEAMGCGVPVITSNVSSLPEIVGDAAVLVNPLDTGEISEALVTMASSEALREELKEKGLKRSALFSWKDTARKTLDIYASVF</sequence>
<feature type="domain" description="Glycosyltransferase subfamily 4-like N-terminal" evidence="3">
    <location>
        <begin position="15"/>
        <end position="176"/>
    </location>
</feature>
<dbReference type="InterPro" id="IPR028098">
    <property type="entry name" value="Glyco_trans_4-like_N"/>
</dbReference>
<name>A0A3B1C2A7_9ZZZZ</name>